<dbReference type="Pfam" id="PF01839">
    <property type="entry name" value="FG-GAP"/>
    <property type="match status" value="2"/>
</dbReference>
<protein>
    <submittedName>
        <fullName evidence="18">Integrin subunit alpha 6</fullName>
    </submittedName>
</protein>
<keyword evidence="6 14" id="KW-0130">Cell adhesion</keyword>
<evidence type="ECO:0000256" key="1">
    <source>
        <dbReference type="ARBA" id="ARBA00004479"/>
    </source>
</evidence>
<dbReference type="Pfam" id="PF20805">
    <property type="entry name" value="Integrin_A_Ig_2"/>
    <property type="match status" value="1"/>
</dbReference>
<evidence type="ECO:0000256" key="9">
    <source>
        <dbReference type="ARBA" id="ARBA00023136"/>
    </source>
</evidence>
<keyword evidence="7 14" id="KW-1133">Transmembrane helix</keyword>
<keyword evidence="10" id="KW-1015">Disulfide bond</keyword>
<evidence type="ECO:0000256" key="8">
    <source>
        <dbReference type="ARBA" id="ARBA00023037"/>
    </source>
</evidence>
<evidence type="ECO:0000256" key="2">
    <source>
        <dbReference type="ARBA" id="ARBA00008054"/>
    </source>
</evidence>
<dbReference type="InterPro" id="IPR048285">
    <property type="entry name" value="Integrin_alpha_Ig-like_2"/>
</dbReference>
<dbReference type="InterPro" id="IPR018184">
    <property type="entry name" value="Integrin_alpha_C_CS"/>
</dbReference>
<evidence type="ECO:0000256" key="12">
    <source>
        <dbReference type="ARBA" id="ARBA00023180"/>
    </source>
</evidence>
<dbReference type="Gene3D" id="2.130.10.130">
    <property type="entry name" value="Integrin alpha, N-terminal"/>
    <property type="match status" value="1"/>
</dbReference>
<dbReference type="InterPro" id="IPR013649">
    <property type="entry name" value="Integrin_alpha_Ig-like_1"/>
</dbReference>
<evidence type="ECO:0000256" key="14">
    <source>
        <dbReference type="RuleBase" id="RU003762"/>
    </source>
</evidence>
<dbReference type="Pfam" id="PF20806">
    <property type="entry name" value="Integrin_A_Ig_3"/>
    <property type="match status" value="1"/>
</dbReference>
<dbReference type="InterPro" id="IPR028994">
    <property type="entry name" value="Integrin_alpha_N"/>
</dbReference>
<dbReference type="SUPFAM" id="SSF69179">
    <property type="entry name" value="Integrin domains"/>
    <property type="match status" value="3"/>
</dbReference>
<dbReference type="PROSITE" id="PS00242">
    <property type="entry name" value="INTEGRIN_ALPHA"/>
    <property type="match status" value="1"/>
</dbReference>
<dbReference type="InterPro" id="IPR032695">
    <property type="entry name" value="Integrin_dom_sf"/>
</dbReference>
<dbReference type="GO" id="GO:0050900">
    <property type="term" value="P:leukocyte migration"/>
    <property type="evidence" value="ECO:0007669"/>
    <property type="project" value="TreeGrafter"/>
</dbReference>
<dbReference type="InterPro" id="IPR013519">
    <property type="entry name" value="Int_alpha_beta-p"/>
</dbReference>
<evidence type="ECO:0000259" key="16">
    <source>
        <dbReference type="Pfam" id="PF20805"/>
    </source>
</evidence>
<reference evidence="18" key="1">
    <citation type="submission" date="2020-07" db="EMBL/GenBank/DDBJ databases">
        <title>A long reads based de novo assembly of the rainbow trout Arlee double haploid line genome.</title>
        <authorList>
            <person name="Gao G."/>
            <person name="Palti Y."/>
        </authorList>
    </citation>
    <scope>NUCLEOTIDE SEQUENCE [LARGE SCALE GENOMIC DNA]</scope>
</reference>
<dbReference type="GO" id="GO:0008305">
    <property type="term" value="C:integrin complex"/>
    <property type="evidence" value="ECO:0007669"/>
    <property type="project" value="InterPro"/>
</dbReference>
<dbReference type="GO" id="GO:0007160">
    <property type="term" value="P:cell-matrix adhesion"/>
    <property type="evidence" value="ECO:0007669"/>
    <property type="project" value="TreeGrafter"/>
</dbReference>
<evidence type="ECO:0000259" key="15">
    <source>
        <dbReference type="Pfam" id="PF08441"/>
    </source>
</evidence>
<keyword evidence="4" id="KW-0732">Signal</keyword>
<dbReference type="Gene3D" id="2.60.40.1510">
    <property type="entry name" value="ntegrin, alpha v. Chain A, domain 3"/>
    <property type="match status" value="1"/>
</dbReference>
<dbReference type="PRINTS" id="PR01185">
    <property type="entry name" value="INTEGRINA"/>
</dbReference>
<dbReference type="InterPro" id="IPR000413">
    <property type="entry name" value="Integrin_alpha"/>
</dbReference>
<evidence type="ECO:0000256" key="7">
    <source>
        <dbReference type="ARBA" id="ARBA00022989"/>
    </source>
</evidence>
<dbReference type="PROSITE" id="PS51470">
    <property type="entry name" value="FG_GAP"/>
    <property type="match status" value="5"/>
</dbReference>
<feature type="domain" description="Integrin alpha third immunoglobulin-like" evidence="17">
    <location>
        <begin position="717"/>
        <end position="925"/>
    </location>
</feature>
<evidence type="ECO:0000256" key="5">
    <source>
        <dbReference type="ARBA" id="ARBA00022737"/>
    </source>
</evidence>
<feature type="repeat" description="FG-GAP" evidence="13">
    <location>
        <begin position="26"/>
        <end position="91"/>
    </location>
</feature>
<dbReference type="FunFam" id="2.130.10.130:FF:000002">
    <property type="entry name" value="integrin alpha-6 isoform X2"/>
    <property type="match status" value="1"/>
</dbReference>
<keyword evidence="19" id="KW-1185">Reference proteome</keyword>
<dbReference type="FunFam" id="1.20.5.930:FF:000001">
    <property type="entry name" value="Integrin subunit alpha V"/>
    <property type="match status" value="1"/>
</dbReference>
<name>A0A8C7QGH7_ONCMY</name>
<dbReference type="Gene3D" id="2.60.40.1530">
    <property type="entry name" value="ntegrin, alpha v. Chain A, domain 4"/>
    <property type="match status" value="1"/>
</dbReference>
<dbReference type="AlphaFoldDB" id="A0A8C7QGH7"/>
<reference evidence="18" key="3">
    <citation type="submission" date="2025-09" db="UniProtKB">
        <authorList>
            <consortium name="Ensembl"/>
        </authorList>
    </citation>
    <scope>IDENTIFICATION</scope>
</reference>
<dbReference type="GO" id="GO:0005178">
    <property type="term" value="F:integrin binding"/>
    <property type="evidence" value="ECO:0007669"/>
    <property type="project" value="TreeGrafter"/>
</dbReference>
<evidence type="ECO:0000256" key="4">
    <source>
        <dbReference type="ARBA" id="ARBA00022729"/>
    </source>
</evidence>
<evidence type="ECO:0000313" key="19">
    <source>
        <dbReference type="Proteomes" id="UP000694395"/>
    </source>
</evidence>
<evidence type="ECO:0000256" key="10">
    <source>
        <dbReference type="ARBA" id="ARBA00023157"/>
    </source>
</evidence>
<evidence type="ECO:0000259" key="17">
    <source>
        <dbReference type="Pfam" id="PF20806"/>
    </source>
</evidence>
<feature type="repeat" description="FG-GAP" evidence="13">
    <location>
        <begin position="364"/>
        <end position="421"/>
    </location>
</feature>
<dbReference type="GO" id="GO:0009897">
    <property type="term" value="C:external side of plasma membrane"/>
    <property type="evidence" value="ECO:0007669"/>
    <property type="project" value="TreeGrafter"/>
</dbReference>
<dbReference type="PANTHER" id="PTHR23220">
    <property type="entry name" value="INTEGRIN ALPHA"/>
    <property type="match status" value="1"/>
</dbReference>
<keyword evidence="9 14" id="KW-0472">Membrane</keyword>
<dbReference type="Gene3D" id="1.20.5.930">
    <property type="entry name" value="Bicelle-embedded integrin alpha(iib) transmembrane segment"/>
    <property type="match status" value="1"/>
</dbReference>
<dbReference type="Ensembl" id="ENSOMYT00000039923.2">
    <property type="protein sequence ID" value="ENSOMYP00000036565.2"/>
    <property type="gene ID" value="ENSOMYG00000011949.2"/>
</dbReference>
<comment type="similarity">
    <text evidence="2 14">Belongs to the integrin alpha chain family.</text>
</comment>
<dbReference type="GeneTree" id="ENSGT00940000155353"/>
<feature type="domain" description="Integrin alpha first immunoglubulin-like" evidence="15">
    <location>
        <begin position="469"/>
        <end position="621"/>
    </location>
</feature>
<evidence type="ECO:0000256" key="13">
    <source>
        <dbReference type="PROSITE-ProRule" id="PRU00803"/>
    </source>
</evidence>
<proteinExistence type="inferred from homology"/>
<dbReference type="InterPro" id="IPR048286">
    <property type="entry name" value="Integrin_alpha_Ig-like_3"/>
</dbReference>
<accession>A0A8C7QGH7</accession>
<dbReference type="PANTHER" id="PTHR23220:SF9">
    <property type="entry name" value="INTEGRIN ALPHA-6"/>
    <property type="match status" value="1"/>
</dbReference>
<dbReference type="FunFam" id="2.60.40.1530:FF:000001">
    <property type="entry name" value="Integrin subunit alpha 7"/>
    <property type="match status" value="1"/>
</dbReference>
<feature type="repeat" description="FG-GAP" evidence="13">
    <location>
        <begin position="425"/>
        <end position="484"/>
    </location>
</feature>
<keyword evidence="5" id="KW-0677">Repeat</keyword>
<evidence type="ECO:0000256" key="11">
    <source>
        <dbReference type="ARBA" id="ARBA00023170"/>
    </source>
</evidence>
<organism evidence="18 19">
    <name type="scientific">Oncorhynchus mykiss</name>
    <name type="common">Rainbow trout</name>
    <name type="synonym">Salmo gairdneri</name>
    <dbReference type="NCBI Taxonomy" id="8022"/>
    <lineage>
        <taxon>Eukaryota</taxon>
        <taxon>Metazoa</taxon>
        <taxon>Chordata</taxon>
        <taxon>Craniata</taxon>
        <taxon>Vertebrata</taxon>
        <taxon>Euteleostomi</taxon>
        <taxon>Actinopterygii</taxon>
        <taxon>Neopterygii</taxon>
        <taxon>Teleostei</taxon>
        <taxon>Protacanthopterygii</taxon>
        <taxon>Salmoniformes</taxon>
        <taxon>Salmonidae</taxon>
        <taxon>Salmoninae</taxon>
        <taxon>Oncorhynchus</taxon>
    </lineage>
</organism>
<dbReference type="InterPro" id="IPR013517">
    <property type="entry name" value="FG-GAP"/>
</dbReference>
<dbReference type="Pfam" id="PF08441">
    <property type="entry name" value="Integrin_A_Ig_1"/>
    <property type="match status" value="1"/>
</dbReference>
<dbReference type="Proteomes" id="UP000694395">
    <property type="component" value="Chromosome 22"/>
</dbReference>
<dbReference type="GO" id="GO:0098609">
    <property type="term" value="P:cell-cell adhesion"/>
    <property type="evidence" value="ECO:0007669"/>
    <property type="project" value="TreeGrafter"/>
</dbReference>
<comment type="subcellular location">
    <subcellularLocation>
        <location evidence="1 14">Membrane</location>
        <topology evidence="1 14">Single-pass type I membrane protein</topology>
    </subcellularLocation>
</comment>
<keyword evidence="8 14" id="KW-0401">Integrin</keyword>
<gene>
    <name evidence="18" type="primary">LOC110501452</name>
</gene>
<evidence type="ECO:0000256" key="3">
    <source>
        <dbReference type="ARBA" id="ARBA00022692"/>
    </source>
</evidence>
<evidence type="ECO:0000313" key="18">
    <source>
        <dbReference type="Ensembl" id="ENSOMYP00000036565.2"/>
    </source>
</evidence>
<keyword evidence="3 14" id="KW-0812">Transmembrane</keyword>
<reference evidence="18" key="2">
    <citation type="submission" date="2025-08" db="UniProtKB">
        <authorList>
            <consortium name="Ensembl"/>
        </authorList>
    </citation>
    <scope>IDENTIFICATION</scope>
</reference>
<dbReference type="SUPFAM" id="SSF69318">
    <property type="entry name" value="Integrin alpha N-terminal domain"/>
    <property type="match status" value="1"/>
</dbReference>
<keyword evidence="12" id="KW-0325">Glycoprotein</keyword>
<dbReference type="Gene3D" id="2.60.40.1460">
    <property type="entry name" value="Integrin domains. Chain A, domain 2"/>
    <property type="match status" value="1"/>
</dbReference>
<feature type="transmembrane region" description="Helical" evidence="14">
    <location>
        <begin position="936"/>
        <end position="958"/>
    </location>
</feature>
<evidence type="ECO:0000256" key="6">
    <source>
        <dbReference type="ARBA" id="ARBA00022889"/>
    </source>
</evidence>
<dbReference type="GO" id="GO:0007229">
    <property type="term" value="P:integrin-mediated signaling pathway"/>
    <property type="evidence" value="ECO:0007669"/>
    <property type="project" value="UniProtKB-KW"/>
</dbReference>
<sequence>VSSQCQSYLPHCPPGFGRFICFNLDTLNVLRKDGEPGSLFGFSLAMHRQLNPSDKTILLIGAPRAKALANQRANITGGLYSCDITTESDDCLRIDFDNEEDVRVENKENQWMGVTVNSQGPGGKIVTCAHRYQRRLFVDTAQESRDITGRCYILSQDLTIDESSDEDGGNWRFCEGRARGHERFGSCQQGLAATFTKDYHYVVFGAPGAYNWKGIVRVEQKNNTLLERGFYDDGPYEVGDENRLDPDLVPVPANSYLGFSIDSGHSITKGRGLTIVSGAPRANHCGAVVLLRKENEASARLSPEYILEGPGLASSFGYDVAVVDLNGDGWQDIVVGAPQFFMKEGDFGGAVYVYINQAGKWDKITPIRLNGTKDSMFGLAVENIGDINQDSYQDIAVGAPYADAGAGKVYIYHGSAIGINTKPAQILEGMPNNIRLFGYSLAGNMDLDKNSYPDIAIGSLSDTVLVYRARPIISIQKDVKITPKEIDLTKKTCGNSICLTVEACFTYKANPVSYSPKLTIRYAFEGEADRRKQGLPSRILFLNKSHTDQDFQSTGTLDLRGQNKRACTKTKVKLQDNIRDKLRGIPIEVSLGIQGTKRQKRQNALPQLVPILDNSQPSKVNFLKEGCGNDNICQSKNDSKDKPVLCLANQNGSQTECELGNPFKRDSEVTFYIILSTAGISLNTAEINIDLELQTTSTQDKMGRVKAKAKVVIELLLSVAGVARPSQVYFGGDVKGESAINTEEEIGGLIDYEFKIINLGKPLKSFGTASLNIQWPKENVDGKWLLYLVKISSTGLEEIPCSPETEINSLKHIQESSTSRKKREVGGKKSGSKITLLDQKKHKILMCGNGYDARCVVIKCPLQGLDSSAVIALRCRLWNATFLENYANLNYLDIIVKASISLDAPAKNMVLRNAETQVRVTVFPEKAVTQYGGVPWWIILVAVLAGILMLALLVFLLWKCGFFKRAPQDQYDAAYHKAQIHVQASDKEKLTTEA</sequence>
<dbReference type="GO" id="GO:0033627">
    <property type="term" value="P:cell adhesion mediated by integrin"/>
    <property type="evidence" value="ECO:0007669"/>
    <property type="project" value="TreeGrafter"/>
</dbReference>
<feature type="repeat" description="FG-GAP" evidence="13">
    <location>
        <begin position="175"/>
        <end position="228"/>
    </location>
</feature>
<feature type="domain" description="Integrin alpha second immunoglobulin-like" evidence="16">
    <location>
        <begin position="637"/>
        <end position="711"/>
    </location>
</feature>
<feature type="repeat" description="FG-GAP" evidence="13">
    <location>
        <begin position="302"/>
        <end position="363"/>
    </location>
</feature>
<dbReference type="SMART" id="SM00191">
    <property type="entry name" value="Int_alpha"/>
    <property type="match status" value="5"/>
</dbReference>
<keyword evidence="11 14" id="KW-0675">Receptor</keyword>